<protein>
    <submittedName>
        <fullName evidence="1">Phage tail protein</fullName>
    </submittedName>
</protein>
<keyword evidence="2" id="KW-1185">Reference proteome</keyword>
<accession>A0A5C2H3U3</accession>
<sequence length="177" mass="19679">MLGFDIDDGRLEAVAREYAATPKQVELSQGRALKRTAGTLRRLSSKGLKSELGLRNATALRRRIKDYRVGKGGNALKLWYGANDLPVSAFKGRPQPVTGGVKFGSTMIHGAFFARLGGRRLVMQRHGSKRWQIGEATLPVADRMMIYLEDEVFVDIDSIYFKHFLAEVRARTILGVG</sequence>
<dbReference type="RefSeq" id="WP_149615473.1">
    <property type="nucleotide sequence ID" value="NZ_CP027665.1"/>
</dbReference>
<reference evidence="2" key="1">
    <citation type="submission" date="2018-03" db="EMBL/GenBank/DDBJ databases">
        <title>Genomic analysis of the strain SH-1 isolated from shrimp intestine.</title>
        <authorList>
            <person name="Kim Y.-S."/>
            <person name="Kim S.-E."/>
            <person name="Kim K.-H."/>
        </authorList>
    </citation>
    <scope>NUCLEOTIDE SEQUENCE [LARGE SCALE GENOMIC DNA]</scope>
    <source>
        <strain evidence="2">SH-1</strain>
    </source>
</reference>
<proteinExistence type="predicted"/>
<evidence type="ECO:0000313" key="2">
    <source>
        <dbReference type="Proteomes" id="UP000237655"/>
    </source>
</evidence>
<dbReference type="EMBL" id="CP027665">
    <property type="protein sequence ID" value="QEP30305.1"/>
    <property type="molecule type" value="Genomic_DNA"/>
</dbReference>
<evidence type="ECO:0000313" key="1">
    <source>
        <dbReference type="EMBL" id="QEP30305.1"/>
    </source>
</evidence>
<dbReference type="Proteomes" id="UP000237655">
    <property type="component" value="Chromosome"/>
</dbReference>
<dbReference type="KEGG" id="thas:C6Y53_18925"/>
<dbReference type="AlphaFoldDB" id="A0A5C2H3U3"/>
<gene>
    <name evidence="1" type="ORF">C6Y53_18925</name>
</gene>
<organism evidence="1 2">
    <name type="scientific">Pukyongiella litopenaei</name>
    <dbReference type="NCBI Taxonomy" id="2605946"/>
    <lineage>
        <taxon>Bacteria</taxon>
        <taxon>Pseudomonadati</taxon>
        <taxon>Pseudomonadota</taxon>
        <taxon>Alphaproteobacteria</taxon>
        <taxon>Rhodobacterales</taxon>
        <taxon>Paracoccaceae</taxon>
        <taxon>Pukyongiella</taxon>
    </lineage>
</organism>
<name>A0A5C2H3U3_9RHOB</name>